<gene>
    <name evidence="1" type="ORF">EV420DRAFT_1502154</name>
</gene>
<organism evidence="1 2">
    <name type="scientific">Armillaria tabescens</name>
    <name type="common">Ringless honey mushroom</name>
    <name type="synonym">Agaricus tabescens</name>
    <dbReference type="NCBI Taxonomy" id="1929756"/>
    <lineage>
        <taxon>Eukaryota</taxon>
        <taxon>Fungi</taxon>
        <taxon>Dikarya</taxon>
        <taxon>Basidiomycota</taxon>
        <taxon>Agaricomycotina</taxon>
        <taxon>Agaricomycetes</taxon>
        <taxon>Agaricomycetidae</taxon>
        <taxon>Agaricales</taxon>
        <taxon>Marasmiineae</taxon>
        <taxon>Physalacriaceae</taxon>
        <taxon>Desarmillaria</taxon>
    </lineage>
</organism>
<dbReference type="AlphaFoldDB" id="A0AA39NLR6"/>
<dbReference type="GeneID" id="85354653"/>
<keyword evidence="2" id="KW-1185">Reference proteome</keyword>
<evidence type="ECO:0000313" key="2">
    <source>
        <dbReference type="Proteomes" id="UP001175211"/>
    </source>
</evidence>
<dbReference type="RefSeq" id="XP_060338247.1">
    <property type="nucleotide sequence ID" value="XM_060471105.1"/>
</dbReference>
<accession>A0AA39NLR6</accession>
<dbReference type="Proteomes" id="UP001175211">
    <property type="component" value="Unassembled WGS sequence"/>
</dbReference>
<reference evidence="1" key="1">
    <citation type="submission" date="2023-06" db="EMBL/GenBank/DDBJ databases">
        <authorList>
            <consortium name="Lawrence Berkeley National Laboratory"/>
            <person name="Ahrendt S."/>
            <person name="Sahu N."/>
            <person name="Indic B."/>
            <person name="Wong-Bajracharya J."/>
            <person name="Merenyi Z."/>
            <person name="Ke H.-M."/>
            <person name="Monk M."/>
            <person name="Kocsube S."/>
            <person name="Drula E."/>
            <person name="Lipzen A."/>
            <person name="Balint B."/>
            <person name="Henrissat B."/>
            <person name="Andreopoulos B."/>
            <person name="Martin F.M."/>
            <person name="Harder C.B."/>
            <person name="Rigling D."/>
            <person name="Ford K.L."/>
            <person name="Foster G.D."/>
            <person name="Pangilinan J."/>
            <person name="Papanicolaou A."/>
            <person name="Barry K."/>
            <person name="LaButti K."/>
            <person name="Viragh M."/>
            <person name="Koriabine M."/>
            <person name="Yan M."/>
            <person name="Riley R."/>
            <person name="Champramary S."/>
            <person name="Plett K.L."/>
            <person name="Tsai I.J."/>
            <person name="Slot J."/>
            <person name="Sipos G."/>
            <person name="Plett J."/>
            <person name="Nagy L.G."/>
            <person name="Grigoriev I.V."/>
        </authorList>
    </citation>
    <scope>NUCLEOTIDE SEQUENCE</scope>
    <source>
        <strain evidence="1">CCBAS 213</strain>
    </source>
</reference>
<sequence length="495" mass="57177">MAEFLDPQLRLLTSLNFTPRGRRNITTFLRTNDYVIDEESTKALLFLNWISRSFVRDAGGDSNCDQVSVAASLTMDSYTLYIATSRGVADETDHEYSDQFLAVFHEIFDAQKYLLAAGQQVVAYQDAIKVMNCIVDRVWKRFLKKIAVLRERFLANGGFEKLDGLVRAWLSWRATKKKGGERSADIIALSPHYTDGDNHAMFRKVFEVILDEEYATQSYQSRELRVEYFIGITSLSRALFKSSFFRDGCRRDFPEAKSSYFFRQTVRRLWRVQFYYSGALYFVGPWMKSCRSAFATHGGSFCSILWVGRTLPKTVTFPTSLRETLASILRRQSVKFSENDLDMWFEARSMPIVDSAWKEGRPRILRPHPEIQIMNFLRGSDISVIGNTVGSSKRMCEVCALYAEVYEEISSCAVSFVFTPRYVPSTKVTIDNDWMLPAPSENVTFQNEMNAVVDRVINKFSSEADRLFATKFFNHVHPNSSMEPWRYRERLSQNY</sequence>
<proteinExistence type="predicted"/>
<protein>
    <submittedName>
        <fullName evidence="1">Uncharacterized protein</fullName>
    </submittedName>
</protein>
<name>A0AA39NLR6_ARMTA</name>
<dbReference type="EMBL" id="JAUEPS010000002">
    <property type="protein sequence ID" value="KAK0467972.1"/>
    <property type="molecule type" value="Genomic_DNA"/>
</dbReference>
<comment type="caution">
    <text evidence="1">The sequence shown here is derived from an EMBL/GenBank/DDBJ whole genome shotgun (WGS) entry which is preliminary data.</text>
</comment>
<evidence type="ECO:0000313" key="1">
    <source>
        <dbReference type="EMBL" id="KAK0467972.1"/>
    </source>
</evidence>